<evidence type="ECO:0000313" key="11">
    <source>
        <dbReference type="Proteomes" id="UP000293912"/>
    </source>
</evidence>
<evidence type="ECO:0000256" key="7">
    <source>
        <dbReference type="ARBA" id="ARBA00023136"/>
    </source>
</evidence>
<evidence type="ECO:0000313" key="10">
    <source>
        <dbReference type="EMBL" id="QBM27923.1"/>
    </source>
</evidence>
<dbReference type="PANTHER" id="PTHR33908:SF11">
    <property type="entry name" value="MEMBRANE PROTEIN"/>
    <property type="match status" value="1"/>
</dbReference>
<dbReference type="PANTHER" id="PTHR33908">
    <property type="entry name" value="MANNOSYLTRANSFERASE YKCB-RELATED"/>
    <property type="match status" value="1"/>
</dbReference>
<feature type="transmembrane region" description="Helical" evidence="8">
    <location>
        <begin position="12"/>
        <end position="36"/>
    </location>
</feature>
<gene>
    <name evidence="10" type="ORF">HPF_09510</name>
</gene>
<dbReference type="EMBL" id="CP037867">
    <property type="protein sequence ID" value="QBM27923.1"/>
    <property type="molecule type" value="Genomic_DNA"/>
</dbReference>
<feature type="transmembrane region" description="Helical" evidence="8">
    <location>
        <begin position="342"/>
        <end position="359"/>
    </location>
</feature>
<feature type="transmembrane region" description="Helical" evidence="8">
    <location>
        <begin position="94"/>
        <end position="114"/>
    </location>
</feature>
<organism evidence="10 11">
    <name type="scientific">Hydrogenophaga pseudoflava</name>
    <name type="common">Pseudomonas carboxydoflava</name>
    <dbReference type="NCBI Taxonomy" id="47421"/>
    <lineage>
        <taxon>Bacteria</taxon>
        <taxon>Pseudomonadati</taxon>
        <taxon>Pseudomonadota</taxon>
        <taxon>Betaproteobacteria</taxon>
        <taxon>Burkholderiales</taxon>
        <taxon>Comamonadaceae</taxon>
        <taxon>Hydrogenophaga</taxon>
    </lineage>
</organism>
<feature type="domain" description="Glycosyltransferase RgtA/B/C/D-like" evidence="9">
    <location>
        <begin position="73"/>
        <end position="232"/>
    </location>
</feature>
<dbReference type="GO" id="GO:0005886">
    <property type="term" value="C:plasma membrane"/>
    <property type="evidence" value="ECO:0007669"/>
    <property type="project" value="UniProtKB-SubCell"/>
</dbReference>
<dbReference type="AlphaFoldDB" id="A0A4V1ABG9"/>
<dbReference type="GO" id="GO:0016763">
    <property type="term" value="F:pentosyltransferase activity"/>
    <property type="evidence" value="ECO:0007669"/>
    <property type="project" value="TreeGrafter"/>
</dbReference>
<evidence type="ECO:0000256" key="4">
    <source>
        <dbReference type="ARBA" id="ARBA00022679"/>
    </source>
</evidence>
<reference evidence="10 11" key="1">
    <citation type="submission" date="2019-03" db="EMBL/GenBank/DDBJ databases">
        <authorList>
            <person name="Sebastian G."/>
            <person name="Baumann P."/>
            <person name="Ruckert C."/>
            <person name="Kalinowski J."/>
            <person name="Nebel B."/>
            <person name="Takors R."/>
            <person name="Blombach B."/>
        </authorList>
    </citation>
    <scope>NUCLEOTIDE SEQUENCE [LARGE SCALE GENOMIC DNA]</scope>
    <source>
        <strain evidence="10 11">DSM 1084</strain>
    </source>
</reference>
<proteinExistence type="predicted"/>
<evidence type="ECO:0000259" key="9">
    <source>
        <dbReference type="Pfam" id="PF13231"/>
    </source>
</evidence>
<accession>A0A4V1ABG9</accession>
<dbReference type="Pfam" id="PF13231">
    <property type="entry name" value="PMT_2"/>
    <property type="match status" value="1"/>
</dbReference>
<keyword evidence="6 8" id="KW-1133">Transmembrane helix</keyword>
<feature type="transmembrane region" description="Helical" evidence="8">
    <location>
        <begin position="394"/>
        <end position="414"/>
    </location>
</feature>
<keyword evidence="11" id="KW-1185">Reference proteome</keyword>
<evidence type="ECO:0000256" key="8">
    <source>
        <dbReference type="SAM" id="Phobius"/>
    </source>
</evidence>
<dbReference type="RefSeq" id="WP_133156456.1">
    <property type="nucleotide sequence ID" value="NZ_CP037867.1"/>
</dbReference>
<dbReference type="InterPro" id="IPR050297">
    <property type="entry name" value="LipidA_mod_glycosyltrf_83"/>
</dbReference>
<evidence type="ECO:0000256" key="5">
    <source>
        <dbReference type="ARBA" id="ARBA00022692"/>
    </source>
</evidence>
<protein>
    <recommendedName>
        <fullName evidence="9">Glycosyltransferase RgtA/B/C/D-like domain-containing protein</fullName>
    </recommendedName>
</protein>
<dbReference type="Proteomes" id="UP000293912">
    <property type="component" value="Chromosome"/>
</dbReference>
<feature type="transmembrane region" description="Helical" evidence="8">
    <location>
        <begin position="171"/>
        <end position="193"/>
    </location>
</feature>
<dbReference type="InterPro" id="IPR038731">
    <property type="entry name" value="RgtA/B/C-like"/>
</dbReference>
<dbReference type="KEGG" id="hpse:HPF_09510"/>
<evidence type="ECO:0000256" key="2">
    <source>
        <dbReference type="ARBA" id="ARBA00022475"/>
    </source>
</evidence>
<evidence type="ECO:0000256" key="6">
    <source>
        <dbReference type="ARBA" id="ARBA00022989"/>
    </source>
</evidence>
<keyword evidence="5 8" id="KW-0812">Transmembrane</keyword>
<dbReference type="GO" id="GO:0009103">
    <property type="term" value="P:lipopolysaccharide biosynthetic process"/>
    <property type="evidence" value="ECO:0007669"/>
    <property type="project" value="UniProtKB-ARBA"/>
</dbReference>
<evidence type="ECO:0000256" key="3">
    <source>
        <dbReference type="ARBA" id="ARBA00022676"/>
    </source>
</evidence>
<name>A0A4V1ABG9_HYDPS</name>
<feature type="transmembrane region" description="Helical" evidence="8">
    <location>
        <begin position="365"/>
        <end position="387"/>
    </location>
</feature>
<keyword evidence="7 8" id="KW-0472">Membrane</keyword>
<feature type="transmembrane region" description="Helical" evidence="8">
    <location>
        <begin position="121"/>
        <end position="141"/>
    </location>
</feature>
<sequence>MNNRPTDAGPAELQWTMSLWLVTFLALSLRLIWAWWVPVIPNSDGEAYDAFARTLVQHGTFGWEPDHPTSFWPPGTTFLHASLFALFGIRYEPIVAMNIALSLGIVWVTARLAARFWGQNVAVLSALVLAAWPTLVMYPTILASELPFLFLTLLALDLWTVPWAGRTARALLAGLVLGFAALVRPQALLLPLVYGGGLALMNRGGRGVLLEQIRSVVLAGLAMAVVVAPWTWRNYQLYGETVLISSNGGITLWMGNTPGTDGRYMVTPKKYSHLPENERAQVLGQEAKAYILQDPTAFAERAVKKLLILYTNESVGVGWNSPGVREAFGEAWEPRLKRLTQATWGLICLLVVVGLWSSLRRAGFVSTLFSPITLSILYFTAIHMVVVSQERYHLAFAGQWAILAALGLLQLAAWRQGWAATATRPSPQ</sequence>
<evidence type="ECO:0000256" key="1">
    <source>
        <dbReference type="ARBA" id="ARBA00004651"/>
    </source>
</evidence>
<keyword evidence="4" id="KW-0808">Transferase</keyword>
<keyword evidence="3" id="KW-0328">Glycosyltransferase</keyword>
<comment type="subcellular location">
    <subcellularLocation>
        <location evidence="1">Cell membrane</location>
        <topology evidence="1">Multi-pass membrane protein</topology>
    </subcellularLocation>
</comment>
<feature type="transmembrane region" description="Helical" evidence="8">
    <location>
        <begin position="213"/>
        <end position="232"/>
    </location>
</feature>
<keyword evidence="2" id="KW-1003">Cell membrane</keyword>